<organism evidence="14 15">
    <name type="scientific">Stentor coeruleus</name>
    <dbReference type="NCBI Taxonomy" id="5963"/>
    <lineage>
        <taxon>Eukaryota</taxon>
        <taxon>Sar</taxon>
        <taxon>Alveolata</taxon>
        <taxon>Ciliophora</taxon>
        <taxon>Postciliodesmatophora</taxon>
        <taxon>Heterotrichea</taxon>
        <taxon>Heterotrichida</taxon>
        <taxon>Stentoridae</taxon>
        <taxon>Stentor</taxon>
    </lineage>
</organism>
<feature type="domain" description="Helicase ATP-binding" evidence="11">
    <location>
        <begin position="130"/>
        <end position="295"/>
    </location>
</feature>
<comment type="caution">
    <text evidence="14">The sequence shown here is derived from an EMBL/GenBank/DDBJ whole genome shotgun (WGS) entry which is preliminary data.</text>
</comment>
<keyword evidence="8" id="KW-0238">DNA-binding</keyword>
<dbReference type="PROSITE" id="PS51192">
    <property type="entry name" value="HELICASE_ATP_BIND_1"/>
    <property type="match status" value="1"/>
</dbReference>
<dbReference type="Proteomes" id="UP000187209">
    <property type="component" value="Unassembled WGS sequence"/>
</dbReference>
<dbReference type="Gene3D" id="1.10.10.60">
    <property type="entry name" value="Homeodomain-like"/>
    <property type="match status" value="2"/>
</dbReference>
<dbReference type="GO" id="GO:0004386">
    <property type="term" value="F:helicase activity"/>
    <property type="evidence" value="ECO:0007669"/>
    <property type="project" value="UniProtKB-KW"/>
</dbReference>
<comment type="similarity">
    <text evidence="2">Belongs to the SNF2/RAD54 helicase family. ISWI subfamily.</text>
</comment>
<gene>
    <name evidence="14" type="ORF">SteCoe_6435</name>
</gene>
<dbReference type="AlphaFoldDB" id="A0A1R2CPZ4"/>
<dbReference type="InterPro" id="IPR009057">
    <property type="entry name" value="Homeodomain-like_sf"/>
</dbReference>
<evidence type="ECO:0000256" key="3">
    <source>
        <dbReference type="ARBA" id="ARBA00022741"/>
    </source>
</evidence>
<dbReference type="GO" id="GO:0005634">
    <property type="term" value="C:nucleus"/>
    <property type="evidence" value="ECO:0007669"/>
    <property type="project" value="UniProtKB-SubCell"/>
</dbReference>
<dbReference type="FunFam" id="3.40.50.10810:FF:000005">
    <property type="entry name" value="Photoperiod-independent early flowering 1"/>
    <property type="match status" value="1"/>
</dbReference>
<dbReference type="PANTHER" id="PTHR45623">
    <property type="entry name" value="CHROMODOMAIN-HELICASE-DNA-BINDING PROTEIN 3-RELATED-RELATED"/>
    <property type="match status" value="1"/>
</dbReference>
<evidence type="ECO:0000256" key="1">
    <source>
        <dbReference type="ARBA" id="ARBA00004123"/>
    </source>
</evidence>
<feature type="domain" description="SANT" evidence="13">
    <location>
        <begin position="757"/>
        <end position="809"/>
    </location>
</feature>
<dbReference type="GO" id="GO:0005524">
    <property type="term" value="F:ATP binding"/>
    <property type="evidence" value="ECO:0007669"/>
    <property type="project" value="UniProtKB-KW"/>
</dbReference>
<evidence type="ECO:0000259" key="13">
    <source>
        <dbReference type="PROSITE" id="PS51293"/>
    </source>
</evidence>
<dbReference type="InterPro" id="IPR049730">
    <property type="entry name" value="SNF2/RAD54-like_C"/>
</dbReference>
<name>A0A1R2CPZ4_9CILI</name>
<evidence type="ECO:0000256" key="2">
    <source>
        <dbReference type="ARBA" id="ARBA00009687"/>
    </source>
</evidence>
<dbReference type="SMART" id="SM00487">
    <property type="entry name" value="DEXDc"/>
    <property type="match status" value="1"/>
</dbReference>
<dbReference type="SMART" id="SM00490">
    <property type="entry name" value="HELICc"/>
    <property type="match status" value="1"/>
</dbReference>
<dbReference type="InterPro" id="IPR017884">
    <property type="entry name" value="SANT_dom"/>
</dbReference>
<dbReference type="Gene3D" id="3.40.50.300">
    <property type="entry name" value="P-loop containing nucleotide triphosphate hydrolases"/>
    <property type="match status" value="1"/>
</dbReference>
<feature type="region of interest" description="Disordered" evidence="10">
    <location>
        <begin position="931"/>
        <end position="967"/>
    </location>
</feature>
<dbReference type="PROSITE" id="PS51194">
    <property type="entry name" value="HELICASE_CTER"/>
    <property type="match status" value="1"/>
</dbReference>
<reference evidence="14 15" key="1">
    <citation type="submission" date="2016-11" db="EMBL/GenBank/DDBJ databases">
        <title>The macronuclear genome of Stentor coeruleus: a giant cell with tiny introns.</title>
        <authorList>
            <person name="Slabodnick M."/>
            <person name="Ruby J.G."/>
            <person name="Reiff S.B."/>
            <person name="Swart E.C."/>
            <person name="Gosai S."/>
            <person name="Prabakaran S."/>
            <person name="Witkowska E."/>
            <person name="Larue G.E."/>
            <person name="Fisher S."/>
            <person name="Freeman R.M."/>
            <person name="Gunawardena J."/>
            <person name="Chu W."/>
            <person name="Stover N.A."/>
            <person name="Gregory B.D."/>
            <person name="Nowacki M."/>
            <person name="Derisi J."/>
            <person name="Roy S.W."/>
            <person name="Marshall W.F."/>
            <person name="Sood P."/>
        </authorList>
    </citation>
    <scope>NUCLEOTIDE SEQUENCE [LARGE SCALE GENOMIC DNA]</scope>
    <source>
        <strain evidence="14">WM001</strain>
    </source>
</reference>
<dbReference type="GO" id="GO:0003677">
    <property type="term" value="F:DNA binding"/>
    <property type="evidence" value="ECO:0007669"/>
    <property type="project" value="UniProtKB-KW"/>
</dbReference>
<evidence type="ECO:0000259" key="11">
    <source>
        <dbReference type="PROSITE" id="PS51192"/>
    </source>
</evidence>
<evidence type="ECO:0000256" key="9">
    <source>
        <dbReference type="ARBA" id="ARBA00023242"/>
    </source>
</evidence>
<dbReference type="InterPro" id="IPR001650">
    <property type="entry name" value="Helicase_C-like"/>
</dbReference>
<evidence type="ECO:0000259" key="12">
    <source>
        <dbReference type="PROSITE" id="PS51194"/>
    </source>
</evidence>
<evidence type="ECO:0000256" key="7">
    <source>
        <dbReference type="ARBA" id="ARBA00022853"/>
    </source>
</evidence>
<evidence type="ECO:0000256" key="10">
    <source>
        <dbReference type="SAM" id="MobiDB-lite"/>
    </source>
</evidence>
<dbReference type="Gene3D" id="3.40.50.10810">
    <property type="entry name" value="Tandem AAA-ATPase domain"/>
    <property type="match status" value="1"/>
</dbReference>
<evidence type="ECO:0000256" key="5">
    <source>
        <dbReference type="ARBA" id="ARBA00022806"/>
    </source>
</evidence>
<dbReference type="GO" id="GO:0000785">
    <property type="term" value="C:chromatin"/>
    <property type="evidence" value="ECO:0007669"/>
    <property type="project" value="TreeGrafter"/>
</dbReference>
<dbReference type="InterPro" id="IPR027417">
    <property type="entry name" value="P-loop_NTPase"/>
</dbReference>
<keyword evidence="3" id="KW-0547">Nucleotide-binding</keyword>
<dbReference type="Pfam" id="PF00271">
    <property type="entry name" value="Helicase_C"/>
    <property type="match status" value="1"/>
</dbReference>
<keyword evidence="5" id="KW-0347">Helicase</keyword>
<dbReference type="InterPro" id="IPR001005">
    <property type="entry name" value="SANT/Myb"/>
</dbReference>
<evidence type="ECO:0000313" key="15">
    <source>
        <dbReference type="Proteomes" id="UP000187209"/>
    </source>
</evidence>
<dbReference type="InterPro" id="IPR014001">
    <property type="entry name" value="Helicase_ATP-bd"/>
</dbReference>
<accession>A0A1R2CPZ4</accession>
<dbReference type="GO" id="GO:0034728">
    <property type="term" value="P:nucleosome organization"/>
    <property type="evidence" value="ECO:0007669"/>
    <property type="project" value="TreeGrafter"/>
</dbReference>
<feature type="domain" description="Helicase C-terminal" evidence="12">
    <location>
        <begin position="429"/>
        <end position="580"/>
    </location>
</feature>
<protein>
    <submittedName>
        <fullName evidence="14">Uncharacterized protein</fullName>
    </submittedName>
</protein>
<dbReference type="Pfam" id="PF09111">
    <property type="entry name" value="SLIDE"/>
    <property type="match status" value="1"/>
</dbReference>
<evidence type="ECO:0000256" key="6">
    <source>
        <dbReference type="ARBA" id="ARBA00022840"/>
    </source>
</evidence>
<dbReference type="SUPFAM" id="SSF46689">
    <property type="entry name" value="Homeodomain-like"/>
    <property type="match status" value="2"/>
</dbReference>
<evidence type="ECO:0000256" key="8">
    <source>
        <dbReference type="ARBA" id="ARBA00023125"/>
    </source>
</evidence>
<dbReference type="SMART" id="SM00717">
    <property type="entry name" value="SANT"/>
    <property type="match status" value="2"/>
</dbReference>
<dbReference type="PANTHER" id="PTHR45623:SF49">
    <property type="entry name" value="SWI_SNF-RELATED MATRIX-ASSOCIATED ACTIN-DEPENDENT REGULATOR OF CHROMATIN SUBFAMILY A MEMBER 5"/>
    <property type="match status" value="1"/>
</dbReference>
<keyword evidence="15" id="KW-1185">Reference proteome</keyword>
<dbReference type="PROSITE" id="PS51293">
    <property type="entry name" value="SANT"/>
    <property type="match status" value="1"/>
</dbReference>
<dbReference type="InterPro" id="IPR000330">
    <property type="entry name" value="SNF2_N"/>
</dbReference>
<dbReference type="EMBL" id="MPUH01000089">
    <property type="protein sequence ID" value="OMJ91077.1"/>
    <property type="molecule type" value="Genomic_DNA"/>
</dbReference>
<keyword evidence="7" id="KW-0156">Chromatin regulator</keyword>
<keyword evidence="4" id="KW-0378">Hydrolase</keyword>
<dbReference type="GO" id="GO:0016887">
    <property type="term" value="F:ATP hydrolysis activity"/>
    <property type="evidence" value="ECO:0007669"/>
    <property type="project" value="TreeGrafter"/>
</dbReference>
<feature type="compositionally biased region" description="Polar residues" evidence="10">
    <location>
        <begin position="954"/>
        <end position="967"/>
    </location>
</feature>
<dbReference type="Pfam" id="PF00176">
    <property type="entry name" value="SNF2-rel_dom"/>
    <property type="match status" value="1"/>
</dbReference>
<dbReference type="CDD" id="cd00167">
    <property type="entry name" value="SANT"/>
    <property type="match status" value="1"/>
</dbReference>
<keyword evidence="6" id="KW-0067">ATP-binding</keyword>
<dbReference type="GO" id="GO:0140658">
    <property type="term" value="F:ATP-dependent chromatin remodeler activity"/>
    <property type="evidence" value="ECO:0007669"/>
    <property type="project" value="TreeGrafter"/>
</dbReference>
<dbReference type="OrthoDB" id="5857104at2759"/>
<keyword evidence="9" id="KW-0539">Nucleus</keyword>
<sequence length="967" mass="113806">MEPEANSPISDRSNSLEDTLKHHQNFAKKLQIEQKKFIKQSKDENEKLVYLLSQAEHYANFLFNGEYNLTSNRAQERNNRKKRALKSKDDDYIIDEMSDERKLARITSQPSIVKNGELRCYQIDGVNWLISLYRAGINGILADEMGLGKTIQTIAFLAYMREQEGIKGPHLIVVPKSTLGNWEKEFVKWCPIIKTVKLIAAKPYREEIIKNELTPGKFDVCITSYEGINLCYSTLKKFTWKFLIIDEAHKIKNDESNLSQLIRKLGTVNRLLITGTPLQNNLHELWSLLNFLLPDLFSSSSDFDEWFKLGAEDGLSEKEIEKKNVKMVQQLHKILKPFILRRTKLEVERSIPPKKEIIVTTGLTPMQRDLYKKILTNELCKQDNKSHYLNIVMQLRKVCNHPYLFPKVEEENETDFGEHLIMNSGKLKLIDRLLAKLKDHDSQVLIFSQMTTMLDILEDYCNFRNYNFCRLDGTTDIYERERMMAKFTKPNSKYFIFLLSTRAGGLGINLASADTVIIFDSDWNPQMDLQAMDRAHRIGQTKQVNVYRLVTKDSLEERMIERQCLRLKLDSLVIQTGRLAPRHKSLDKDELKEMLHYGADQIFNATTDDTDITEEELDLMLRRGEQRVCKISHELELQLEKKKNLIDFESKIDMWNFESVDYSKKRKEDSRDAIQKAIHDKILEELNMRRDRKMQTTYNVDSKFSFNPSGNSKPKEFKPAPDFRFYENRTRLIELQKKDFAKEATDEEKAELEKLLETGFDWNRKDYNAFIKACELYGKDEYSMIAEVMGNKNEEQVKQYSEVFWVRLDELTDKEKIIKTIEKRESLVEKHKHSQIILDQKFSQYKDPWRDLTFDTSSSHKSRIFTNENDRYLICMAKLVGYGNWDVLKNRIRKSFMFKFDYMLRSRTSGELQRRVDSLIRILEKEIEEKKNPELGKRKKEASFEPPPLKIPKTTESQNIEEFFTNK</sequence>
<dbReference type="SUPFAM" id="SSF52540">
    <property type="entry name" value="P-loop containing nucleoside triphosphate hydrolases"/>
    <property type="match status" value="2"/>
</dbReference>
<dbReference type="InterPro" id="IPR038718">
    <property type="entry name" value="SNF2-like_sf"/>
</dbReference>
<evidence type="ECO:0000256" key="4">
    <source>
        <dbReference type="ARBA" id="ARBA00022801"/>
    </source>
</evidence>
<dbReference type="InterPro" id="IPR015195">
    <property type="entry name" value="SLIDE"/>
</dbReference>
<comment type="subcellular location">
    <subcellularLocation>
        <location evidence="1">Nucleus</location>
    </subcellularLocation>
</comment>
<proteinExistence type="inferred from homology"/>
<dbReference type="GO" id="GO:0042393">
    <property type="term" value="F:histone binding"/>
    <property type="evidence" value="ECO:0007669"/>
    <property type="project" value="TreeGrafter"/>
</dbReference>
<evidence type="ECO:0000313" key="14">
    <source>
        <dbReference type="EMBL" id="OMJ91077.1"/>
    </source>
</evidence>
<dbReference type="CDD" id="cd18793">
    <property type="entry name" value="SF2_C_SNF"/>
    <property type="match status" value="1"/>
</dbReference>
<dbReference type="GO" id="GO:0003682">
    <property type="term" value="F:chromatin binding"/>
    <property type="evidence" value="ECO:0007669"/>
    <property type="project" value="TreeGrafter"/>
</dbReference>